<sequence>MAVLLGVSGCGGVTGINQTGVVLAVGIDPGIHGQYQWTFMFPNPSITPSSESSIQPNQEFYLLSTQASTLAQAVEKVSATTDRHVYLGDTQVVALNDTFSSAAMRRLVQVLITTGNLPPRVWLTLAEPSAVKTLRTSSPEEVVPTLFLSSYFSCDICHALHLATRLWQVWDDMLVPSQTAVIPVTTVMHKTIEVNRCAWLTPSRVIVCSPAQTVHWAMVMGLYQNGALQVLDNKRSAYAEDVRISTRRRVDIRGRRAVAYWKISVAGHWQSVQRNAANQALNLAAEREILHNVLALYRWAGQEQADPFGVRNQLVWLSAPHSSMPPLEVSVQCHITSTARTV</sequence>
<dbReference type="PANTHER" id="PTHR35789">
    <property type="entry name" value="SPORE GERMINATION PROTEIN B3"/>
    <property type="match status" value="1"/>
</dbReference>
<proteinExistence type="predicted"/>
<organism evidence="2 3">
    <name type="scientific">Sulfobacillus thermotolerans</name>
    <dbReference type="NCBI Taxonomy" id="338644"/>
    <lineage>
        <taxon>Bacteria</taxon>
        <taxon>Bacillati</taxon>
        <taxon>Bacillota</taxon>
        <taxon>Clostridia</taxon>
        <taxon>Eubacteriales</taxon>
        <taxon>Clostridiales Family XVII. Incertae Sedis</taxon>
        <taxon>Sulfobacillus</taxon>
    </lineage>
</organism>
<name>A0ABN5GWL6_9FIRM</name>
<dbReference type="EMBL" id="CP019454">
    <property type="protein sequence ID" value="AUW92902.1"/>
    <property type="molecule type" value="Genomic_DNA"/>
</dbReference>
<keyword evidence="3" id="KW-1185">Reference proteome</keyword>
<accession>A0ABN5GWL6</accession>
<dbReference type="InterPro" id="IPR057336">
    <property type="entry name" value="GerAC_N"/>
</dbReference>
<dbReference type="Proteomes" id="UP000325292">
    <property type="component" value="Chromosome"/>
</dbReference>
<protein>
    <recommendedName>
        <fullName evidence="1">Spore germination protein N-terminal domain-containing protein</fullName>
    </recommendedName>
</protein>
<evidence type="ECO:0000313" key="3">
    <source>
        <dbReference type="Proteomes" id="UP000325292"/>
    </source>
</evidence>
<gene>
    <name evidence="2" type="ORF">BXT84_02180</name>
</gene>
<reference evidence="2 3" key="1">
    <citation type="journal article" date="2019" name="Sci. Rep.">
        <title>Sulfobacillus thermotolerans: new insights into resistance and metabolic capacities of acidophilic chemolithotrophs.</title>
        <authorList>
            <person name="Panyushkina A.E."/>
            <person name="Babenko V.V."/>
            <person name="Nikitina A.S."/>
            <person name="Selezneva O.V."/>
            <person name="Tsaplina I.A."/>
            <person name="Letarova M.A."/>
            <person name="Kostryukova E.S."/>
            <person name="Letarov A.V."/>
        </authorList>
    </citation>
    <scope>NUCLEOTIDE SEQUENCE [LARGE SCALE GENOMIC DNA]</scope>
    <source>
        <strain evidence="2 3">Kr1</strain>
    </source>
</reference>
<evidence type="ECO:0000313" key="2">
    <source>
        <dbReference type="EMBL" id="AUW92902.1"/>
    </source>
</evidence>
<dbReference type="PANTHER" id="PTHR35789:SF1">
    <property type="entry name" value="SPORE GERMINATION PROTEIN B3"/>
    <property type="match status" value="1"/>
</dbReference>
<evidence type="ECO:0000259" key="1">
    <source>
        <dbReference type="Pfam" id="PF25198"/>
    </source>
</evidence>
<dbReference type="Pfam" id="PF25198">
    <property type="entry name" value="Spore_GerAC_N"/>
    <property type="match status" value="1"/>
</dbReference>
<dbReference type="InterPro" id="IPR008844">
    <property type="entry name" value="Spore_GerAC-like"/>
</dbReference>
<feature type="domain" description="Spore germination protein N-terminal" evidence="1">
    <location>
        <begin position="16"/>
        <end position="186"/>
    </location>
</feature>